<dbReference type="EMBL" id="BMAT01011975">
    <property type="protein sequence ID" value="GFR83017.1"/>
    <property type="molecule type" value="Genomic_DNA"/>
</dbReference>
<gene>
    <name evidence="1" type="ORF">ElyMa_005965900</name>
</gene>
<accession>A0AAV4GBI7</accession>
<dbReference type="Proteomes" id="UP000762676">
    <property type="component" value="Unassembled WGS sequence"/>
</dbReference>
<dbReference type="AlphaFoldDB" id="A0AAV4GBI7"/>
<evidence type="ECO:0000313" key="1">
    <source>
        <dbReference type="EMBL" id="GFR83017.1"/>
    </source>
</evidence>
<protein>
    <recommendedName>
        <fullName evidence="3">Secreted protein</fullName>
    </recommendedName>
</protein>
<reference evidence="1 2" key="1">
    <citation type="journal article" date="2021" name="Elife">
        <title>Chloroplast acquisition without the gene transfer in kleptoplastic sea slugs, Plakobranchus ocellatus.</title>
        <authorList>
            <person name="Maeda T."/>
            <person name="Takahashi S."/>
            <person name="Yoshida T."/>
            <person name="Shimamura S."/>
            <person name="Takaki Y."/>
            <person name="Nagai Y."/>
            <person name="Toyoda A."/>
            <person name="Suzuki Y."/>
            <person name="Arimoto A."/>
            <person name="Ishii H."/>
            <person name="Satoh N."/>
            <person name="Nishiyama T."/>
            <person name="Hasebe M."/>
            <person name="Maruyama T."/>
            <person name="Minagawa J."/>
            <person name="Obokata J."/>
            <person name="Shigenobu S."/>
        </authorList>
    </citation>
    <scope>NUCLEOTIDE SEQUENCE [LARGE SCALE GENOMIC DNA]</scope>
</reference>
<evidence type="ECO:0000313" key="2">
    <source>
        <dbReference type="Proteomes" id="UP000762676"/>
    </source>
</evidence>
<proteinExistence type="predicted"/>
<evidence type="ECO:0008006" key="3">
    <source>
        <dbReference type="Google" id="ProtNLM"/>
    </source>
</evidence>
<comment type="caution">
    <text evidence="1">The sequence shown here is derived from an EMBL/GenBank/DDBJ whole genome shotgun (WGS) entry which is preliminary data.</text>
</comment>
<organism evidence="1 2">
    <name type="scientific">Elysia marginata</name>
    <dbReference type="NCBI Taxonomy" id="1093978"/>
    <lineage>
        <taxon>Eukaryota</taxon>
        <taxon>Metazoa</taxon>
        <taxon>Spiralia</taxon>
        <taxon>Lophotrochozoa</taxon>
        <taxon>Mollusca</taxon>
        <taxon>Gastropoda</taxon>
        <taxon>Heterobranchia</taxon>
        <taxon>Euthyneura</taxon>
        <taxon>Panpulmonata</taxon>
        <taxon>Sacoglossa</taxon>
        <taxon>Placobranchoidea</taxon>
        <taxon>Plakobranchidae</taxon>
        <taxon>Elysia</taxon>
    </lineage>
</organism>
<name>A0AAV4GBI7_9GAST</name>
<keyword evidence="2" id="KW-1185">Reference proteome</keyword>
<sequence>MMETCILCVCAVGPKRGSSLLVTPSSVPLPWSRCLVMSCVGLMMAISTVSMFSTSSVCGGATLEGAVCLPPLPWIWMACLCMQLPSEVASLPLMLRMAVSSGAEIYKSRYLHRLVLMMRGYSWPV</sequence>